<keyword evidence="2 3" id="KW-0802">TPR repeat</keyword>
<evidence type="ECO:0000256" key="2">
    <source>
        <dbReference type="ARBA" id="ARBA00022803"/>
    </source>
</evidence>
<dbReference type="KEGG" id="ftj:FTUN_4321"/>
<dbReference type="PROSITE" id="PS50005">
    <property type="entry name" value="TPR"/>
    <property type="match status" value="2"/>
</dbReference>
<keyword evidence="6" id="KW-1185">Reference proteome</keyword>
<feature type="repeat" description="TPR" evidence="3">
    <location>
        <begin position="173"/>
        <end position="206"/>
    </location>
</feature>
<evidence type="ECO:0000259" key="4">
    <source>
        <dbReference type="Pfam" id="PF03118"/>
    </source>
</evidence>
<dbReference type="SUPFAM" id="SSF47789">
    <property type="entry name" value="C-terminal domain of RNA polymerase alpha subunit"/>
    <property type="match status" value="2"/>
</dbReference>
<dbReference type="InterPro" id="IPR013105">
    <property type="entry name" value="TPR_2"/>
</dbReference>
<feature type="domain" description="RNA polymerase alpha subunit C-terminal" evidence="4">
    <location>
        <begin position="390"/>
        <end position="451"/>
    </location>
</feature>
<dbReference type="GO" id="GO:0000428">
    <property type="term" value="C:DNA-directed RNA polymerase complex"/>
    <property type="evidence" value="ECO:0007669"/>
    <property type="project" value="UniProtKB-KW"/>
</dbReference>
<dbReference type="Pfam" id="PF07719">
    <property type="entry name" value="TPR_2"/>
    <property type="match status" value="1"/>
</dbReference>
<sequence>MTESLIDLRALLVEREDFEGGMVNRLREGLSQGGPQVRNLKDIIDTLTKRLAAAAAPQQKKIHLKLGIANYFLGHVRNAVEQLKQAEGPLAAFFLGQAHVALGQARPYAEGEAAADTTDHYDAAVKAFDKAEKAGYAPQSVQLQRAGVLRLQGHLGEAKTILTKLKDAAAHNAEYYYQEGALAEAEGDLPRAAKYYERAVELEPRHAAALFRLGFLNDQQGNDHDAIGFYERCLKYPPVGKGVLYNLGVLYEDNDMYDKAADCFRRLAKADPRDERAKLFVRDAEASLSMHYDPQDEQQNVAFRQVMEIPITDFELSVRSRNCLKRMNIRTLGDLTRVTESQLLASKNFGETSLEEIRAIMNAKQLRIGQSLEQGQQYEFRYRPQQNLSPEEQATLNKPVSDLNLSVRARKCMNRLNIGTLGELVQRTADELLEAKNFGMTSLNEVRERLTQFNLKLRGD</sequence>
<dbReference type="Proteomes" id="UP000503447">
    <property type="component" value="Chromosome"/>
</dbReference>
<evidence type="ECO:0000256" key="3">
    <source>
        <dbReference type="PROSITE-ProRule" id="PRU00339"/>
    </source>
</evidence>
<reference evidence="6" key="1">
    <citation type="submission" date="2020-05" db="EMBL/GenBank/DDBJ databases">
        <title>Frigoriglobus tundricola gen. nov., sp. nov., a psychrotolerant cellulolytic planctomycete of the family Gemmataceae with two divergent copies of 16S rRNA gene.</title>
        <authorList>
            <person name="Kulichevskaya I.S."/>
            <person name="Ivanova A.A."/>
            <person name="Naumoff D.G."/>
            <person name="Beletsky A.V."/>
            <person name="Rijpstra W.I.C."/>
            <person name="Sinninghe Damste J.S."/>
            <person name="Mardanov A.V."/>
            <person name="Ravin N.V."/>
            <person name="Dedysh S.N."/>
        </authorList>
    </citation>
    <scope>NUCLEOTIDE SEQUENCE [LARGE SCALE GENOMIC DNA]</scope>
    <source>
        <strain evidence="6">PL17</strain>
    </source>
</reference>
<accession>A0A6M5YV34</accession>
<proteinExistence type="predicted"/>
<dbReference type="EMBL" id="CP053452">
    <property type="protein sequence ID" value="QJW96762.1"/>
    <property type="molecule type" value="Genomic_DNA"/>
</dbReference>
<dbReference type="InterPro" id="IPR019734">
    <property type="entry name" value="TPR_rpt"/>
</dbReference>
<dbReference type="GO" id="GO:0003677">
    <property type="term" value="F:DNA binding"/>
    <property type="evidence" value="ECO:0007669"/>
    <property type="project" value="InterPro"/>
</dbReference>
<evidence type="ECO:0000313" key="5">
    <source>
        <dbReference type="EMBL" id="QJW96762.1"/>
    </source>
</evidence>
<gene>
    <name evidence="5" type="ORF">FTUN_4321</name>
</gene>
<organism evidence="5 6">
    <name type="scientific">Frigoriglobus tundricola</name>
    <dbReference type="NCBI Taxonomy" id="2774151"/>
    <lineage>
        <taxon>Bacteria</taxon>
        <taxon>Pseudomonadati</taxon>
        <taxon>Planctomycetota</taxon>
        <taxon>Planctomycetia</taxon>
        <taxon>Gemmatales</taxon>
        <taxon>Gemmataceae</taxon>
        <taxon>Frigoriglobus</taxon>
    </lineage>
</organism>
<dbReference type="Gene3D" id="1.25.40.10">
    <property type="entry name" value="Tetratricopeptide repeat domain"/>
    <property type="match status" value="1"/>
</dbReference>
<dbReference type="RefSeq" id="WP_171472285.1">
    <property type="nucleotide sequence ID" value="NZ_CP053452.2"/>
</dbReference>
<dbReference type="InterPro" id="IPR011990">
    <property type="entry name" value="TPR-like_helical_dom_sf"/>
</dbReference>
<evidence type="ECO:0000256" key="1">
    <source>
        <dbReference type="ARBA" id="ARBA00022737"/>
    </source>
</evidence>
<dbReference type="GO" id="GO:0003899">
    <property type="term" value="F:DNA-directed RNA polymerase activity"/>
    <property type="evidence" value="ECO:0007669"/>
    <property type="project" value="InterPro"/>
</dbReference>
<keyword evidence="5" id="KW-0240">DNA-directed RNA polymerase</keyword>
<feature type="repeat" description="TPR" evidence="3">
    <location>
        <begin position="241"/>
        <end position="274"/>
    </location>
</feature>
<keyword evidence="5" id="KW-0804">Transcription</keyword>
<dbReference type="Pfam" id="PF03118">
    <property type="entry name" value="RNA_pol_A_CTD"/>
    <property type="match status" value="2"/>
</dbReference>
<dbReference type="InterPro" id="IPR011260">
    <property type="entry name" value="RNAP_asu_C"/>
</dbReference>
<evidence type="ECO:0000313" key="6">
    <source>
        <dbReference type="Proteomes" id="UP000503447"/>
    </source>
</evidence>
<dbReference type="PANTHER" id="PTHR44943:SF4">
    <property type="entry name" value="TPR REPEAT-CONTAINING PROTEIN MJ0798"/>
    <property type="match status" value="1"/>
</dbReference>
<dbReference type="Gene3D" id="1.10.150.20">
    <property type="entry name" value="5' to 3' exonuclease, C-terminal subdomain"/>
    <property type="match status" value="2"/>
</dbReference>
<protein>
    <submittedName>
        <fullName evidence="5">DNA-directed RNA polymerase alpha subunit domain</fullName>
    </submittedName>
</protein>
<dbReference type="SUPFAM" id="SSF48452">
    <property type="entry name" value="TPR-like"/>
    <property type="match status" value="1"/>
</dbReference>
<dbReference type="PROSITE" id="PS50293">
    <property type="entry name" value="TPR_REGION"/>
    <property type="match status" value="1"/>
</dbReference>
<dbReference type="InterPro" id="IPR051685">
    <property type="entry name" value="Ycf3/AcsC/BcsC/TPR_MFPF"/>
</dbReference>
<dbReference type="SMART" id="SM00028">
    <property type="entry name" value="TPR"/>
    <property type="match status" value="3"/>
</dbReference>
<keyword evidence="1" id="KW-0677">Repeat</keyword>
<name>A0A6M5YV34_9BACT</name>
<dbReference type="AlphaFoldDB" id="A0A6M5YV34"/>
<dbReference type="GO" id="GO:0006351">
    <property type="term" value="P:DNA-templated transcription"/>
    <property type="evidence" value="ECO:0007669"/>
    <property type="project" value="InterPro"/>
</dbReference>
<dbReference type="PANTHER" id="PTHR44943">
    <property type="entry name" value="CELLULOSE SYNTHASE OPERON PROTEIN C"/>
    <property type="match status" value="1"/>
</dbReference>
<dbReference type="Pfam" id="PF13432">
    <property type="entry name" value="TPR_16"/>
    <property type="match status" value="1"/>
</dbReference>
<feature type="domain" description="RNA polymerase alpha subunit C-terminal" evidence="4">
    <location>
        <begin position="304"/>
        <end position="362"/>
    </location>
</feature>